<evidence type="ECO:0000256" key="1">
    <source>
        <dbReference type="SAM" id="Phobius"/>
    </source>
</evidence>
<sequence>SSSFSIRTLFYAPCYLGFFLWRLDEVRSDPVGESGSLSLDELLFFDVLLFDPFFFFCCVFFLSFSILSLFNFLNFSFRNGVRSTSGNASRMSAV</sequence>
<feature type="non-terminal residue" evidence="2">
    <location>
        <position position="94"/>
    </location>
</feature>
<dbReference type="EMBL" id="BTSY01000003">
    <property type="protein sequence ID" value="GMT18152.1"/>
    <property type="molecule type" value="Genomic_DNA"/>
</dbReference>
<keyword evidence="1" id="KW-0472">Membrane</keyword>
<evidence type="ECO:0008006" key="4">
    <source>
        <dbReference type="Google" id="ProtNLM"/>
    </source>
</evidence>
<feature type="transmembrane region" description="Helical" evidence="1">
    <location>
        <begin position="53"/>
        <end position="73"/>
    </location>
</feature>
<keyword evidence="3" id="KW-1185">Reference proteome</keyword>
<accession>A0AAV5VHE2</accession>
<name>A0AAV5VHE2_9BILA</name>
<dbReference type="Proteomes" id="UP001432322">
    <property type="component" value="Unassembled WGS sequence"/>
</dbReference>
<evidence type="ECO:0000313" key="2">
    <source>
        <dbReference type="EMBL" id="GMT18152.1"/>
    </source>
</evidence>
<protein>
    <recommendedName>
        <fullName evidence="4">NADH dehydrogenase subunit 1</fullName>
    </recommendedName>
</protein>
<keyword evidence="1" id="KW-0812">Transmembrane</keyword>
<feature type="non-terminal residue" evidence="2">
    <location>
        <position position="1"/>
    </location>
</feature>
<gene>
    <name evidence="2" type="ORF">PFISCL1PPCAC_9449</name>
</gene>
<comment type="caution">
    <text evidence="2">The sequence shown here is derived from an EMBL/GenBank/DDBJ whole genome shotgun (WGS) entry which is preliminary data.</text>
</comment>
<dbReference type="AlphaFoldDB" id="A0AAV5VHE2"/>
<evidence type="ECO:0000313" key="3">
    <source>
        <dbReference type="Proteomes" id="UP001432322"/>
    </source>
</evidence>
<keyword evidence="1" id="KW-1133">Transmembrane helix</keyword>
<reference evidence="2" key="1">
    <citation type="submission" date="2023-10" db="EMBL/GenBank/DDBJ databases">
        <title>Genome assembly of Pristionchus species.</title>
        <authorList>
            <person name="Yoshida K."/>
            <person name="Sommer R.J."/>
        </authorList>
    </citation>
    <scope>NUCLEOTIDE SEQUENCE</scope>
    <source>
        <strain evidence="2">RS5133</strain>
    </source>
</reference>
<proteinExistence type="predicted"/>
<organism evidence="2 3">
    <name type="scientific">Pristionchus fissidentatus</name>
    <dbReference type="NCBI Taxonomy" id="1538716"/>
    <lineage>
        <taxon>Eukaryota</taxon>
        <taxon>Metazoa</taxon>
        <taxon>Ecdysozoa</taxon>
        <taxon>Nematoda</taxon>
        <taxon>Chromadorea</taxon>
        <taxon>Rhabditida</taxon>
        <taxon>Rhabditina</taxon>
        <taxon>Diplogasteromorpha</taxon>
        <taxon>Diplogasteroidea</taxon>
        <taxon>Neodiplogasteridae</taxon>
        <taxon>Pristionchus</taxon>
    </lineage>
</organism>